<feature type="region of interest" description="Disordered" evidence="1">
    <location>
        <begin position="55"/>
        <end position="74"/>
    </location>
</feature>
<gene>
    <name evidence="2" type="ORF">PGT21_023587</name>
    <name evidence="3" type="ORF">PGTUg99_021527</name>
</gene>
<evidence type="ECO:0000313" key="4">
    <source>
        <dbReference type="Proteomes" id="UP000324748"/>
    </source>
</evidence>
<keyword evidence="4" id="KW-1185">Reference proteome</keyword>
<proteinExistence type="predicted"/>
<dbReference type="Proteomes" id="UP000324748">
    <property type="component" value="Unassembled WGS sequence"/>
</dbReference>
<dbReference type="EMBL" id="VSWC01000119">
    <property type="protein sequence ID" value="KAA1083037.1"/>
    <property type="molecule type" value="Genomic_DNA"/>
</dbReference>
<evidence type="ECO:0000313" key="3">
    <source>
        <dbReference type="EMBL" id="KAA1124027.1"/>
    </source>
</evidence>
<comment type="caution">
    <text evidence="2">The sequence shown here is derived from an EMBL/GenBank/DDBJ whole genome shotgun (WGS) entry which is preliminary data.</text>
</comment>
<evidence type="ECO:0000256" key="1">
    <source>
        <dbReference type="SAM" id="MobiDB-lite"/>
    </source>
</evidence>
<evidence type="ECO:0000313" key="5">
    <source>
        <dbReference type="Proteomes" id="UP000325313"/>
    </source>
</evidence>
<dbReference type="Proteomes" id="UP000325313">
    <property type="component" value="Unassembled WGS sequence"/>
</dbReference>
<sequence length="707" mass="81356">MKSRGVAKYLWASFELIGLIVLYQGSSIREDFESLGRSSSQIVNDPANPIRVGISSGRAKSQDDGRPAQCQGFHEPPAKRLQTISRSTLEGNDRPVATVYNDFPPGFHPVNNAILLDPNYQRSPPATNNFQSSPSSDTLVNDEKKYQGNAYPVVSASGPRLERHKLHGPGRNQLLPARLIESPRATQVQPSLVGESLESSSYPTARTRAIGWIPHRFTNVNSFHHFPLMPRDAKDLMTELETSVKRRAIWENRASPHIEKQFEYLPVDMVSYPGYPAKVICVLDKNYHRSSSRRISQQLWYLFEFMVCNHCLSSSQIGTPKSQREKEYPELMSWLKTILHDPKDSLPVFGEVKSCQLKKTFGPVQRWLIWYLHHQDTSSYGYTTSIALLYFWYKTQAPESWEKLEIRRKRLGFESFWSFMHHTAENPGPGAGWYKIKAFNSPYSLPSSLGELPSRTFKALTQQFNDLIIKFTHDPEEIKVHQTIIDEINEVYKPYKPMEHVHSDDDLKRFFGTYALLEPFKHNQTAEKMFAIRLTYNSGEMIPFKELKTSLENLLQSCRWWHQNLNLGLKAKGIDPLLNSHQNFLEWLIGILFGKKYSLPMFGIIDEKTYELFDGQPGFTVIQRFLINHLTSSVSSTHIASEESTSQSLTSKPSTLATDSIMLIVYWYHSRLFKFWKQHLSNTENCVSVFIDGLRINQRLHYSFRGN</sequence>
<dbReference type="EMBL" id="VDEP01000205">
    <property type="protein sequence ID" value="KAA1124027.1"/>
    <property type="molecule type" value="Genomic_DNA"/>
</dbReference>
<name>A0A5B0N1F8_PUCGR</name>
<dbReference type="OrthoDB" id="2497716at2759"/>
<organism evidence="2 4">
    <name type="scientific">Puccinia graminis f. sp. tritici</name>
    <dbReference type="NCBI Taxonomy" id="56615"/>
    <lineage>
        <taxon>Eukaryota</taxon>
        <taxon>Fungi</taxon>
        <taxon>Dikarya</taxon>
        <taxon>Basidiomycota</taxon>
        <taxon>Pucciniomycotina</taxon>
        <taxon>Pucciniomycetes</taxon>
        <taxon>Pucciniales</taxon>
        <taxon>Pucciniaceae</taxon>
        <taxon>Puccinia</taxon>
    </lineage>
</organism>
<feature type="region of interest" description="Disordered" evidence="1">
    <location>
        <begin position="120"/>
        <end position="139"/>
    </location>
</feature>
<protein>
    <submittedName>
        <fullName evidence="2">Uncharacterized protein</fullName>
    </submittedName>
</protein>
<reference evidence="4 5" key="1">
    <citation type="submission" date="2019-05" db="EMBL/GenBank/DDBJ databases">
        <title>Emergence of the Ug99 lineage of the wheat stem rust pathogen through somatic hybridization.</title>
        <authorList>
            <person name="Li F."/>
            <person name="Upadhyaya N.M."/>
            <person name="Sperschneider J."/>
            <person name="Matny O."/>
            <person name="Nguyen-Phuc H."/>
            <person name="Mago R."/>
            <person name="Raley C."/>
            <person name="Miller M.E."/>
            <person name="Silverstein K.A.T."/>
            <person name="Henningsen E."/>
            <person name="Hirsch C.D."/>
            <person name="Visser B."/>
            <person name="Pretorius Z.A."/>
            <person name="Steffenson B.J."/>
            <person name="Schwessinger B."/>
            <person name="Dodds P.N."/>
            <person name="Figueroa M."/>
        </authorList>
    </citation>
    <scope>NUCLEOTIDE SEQUENCE [LARGE SCALE GENOMIC DNA]</scope>
    <source>
        <strain evidence="2">21-0</strain>
        <strain evidence="3 5">Ug99</strain>
    </source>
</reference>
<accession>A0A5B0N1F8</accession>
<dbReference type="AlphaFoldDB" id="A0A5B0N1F8"/>
<evidence type="ECO:0000313" key="2">
    <source>
        <dbReference type="EMBL" id="KAA1083037.1"/>
    </source>
</evidence>